<accession>A0AC35FC40</accession>
<evidence type="ECO:0000313" key="1">
    <source>
        <dbReference type="Proteomes" id="UP000887580"/>
    </source>
</evidence>
<protein>
    <submittedName>
        <fullName evidence="2">Uncharacterized protein</fullName>
    </submittedName>
</protein>
<organism evidence="1 2">
    <name type="scientific">Panagrolaimus sp. PS1159</name>
    <dbReference type="NCBI Taxonomy" id="55785"/>
    <lineage>
        <taxon>Eukaryota</taxon>
        <taxon>Metazoa</taxon>
        <taxon>Ecdysozoa</taxon>
        <taxon>Nematoda</taxon>
        <taxon>Chromadorea</taxon>
        <taxon>Rhabditida</taxon>
        <taxon>Tylenchina</taxon>
        <taxon>Panagrolaimomorpha</taxon>
        <taxon>Panagrolaimoidea</taxon>
        <taxon>Panagrolaimidae</taxon>
        <taxon>Panagrolaimus</taxon>
    </lineage>
</organism>
<sequence length="407" mass="46359">MNTENIKLYQCKICRAHATGYHFDAQSCSACAAFFRRSVALKKAYKCQLGNDKSVQPKKPTKSRDYVTTSGLKRNKRFATAAILEDSSYKSPSHGSTTESVPSVSETASPVSEEERTQSAMSFSASEGFSPRNLELFNGVYRPKSILKCLIEEEMRITERRRIMFCERPVGSLLGASKSCPYTKDDIKPLVFRSFRKSIRTHILLIYEWLRSWPDYSLLQMDDQVTLLRKCVLYHTVLDPCFITMQIGDMTKFIMQNGGYVSTQEGCDLGWESEKEISKESKKMIYWPLLERLMPEVVAPMVDMKLSFEEVVALKALVSMQGSLSDISAAGRPILKKNIDCICQSLFDFVSPEYDKAERLGNIILLLSPVFGIGDNFVEQHHFMHFFDLWQLDSLILQLLKKQSVTI</sequence>
<evidence type="ECO:0000313" key="2">
    <source>
        <dbReference type="WBParaSite" id="PS1159_v2.g16012.t1"/>
    </source>
</evidence>
<reference evidence="2" key="1">
    <citation type="submission" date="2022-11" db="UniProtKB">
        <authorList>
            <consortium name="WormBaseParasite"/>
        </authorList>
    </citation>
    <scope>IDENTIFICATION</scope>
</reference>
<proteinExistence type="predicted"/>
<dbReference type="Proteomes" id="UP000887580">
    <property type="component" value="Unplaced"/>
</dbReference>
<dbReference type="WBParaSite" id="PS1159_v2.g16012.t1">
    <property type="protein sequence ID" value="PS1159_v2.g16012.t1"/>
    <property type="gene ID" value="PS1159_v2.g16012"/>
</dbReference>
<name>A0AC35FC40_9BILA</name>